<evidence type="ECO:0000256" key="4">
    <source>
        <dbReference type="ARBA" id="ARBA00022692"/>
    </source>
</evidence>
<dbReference type="AlphaFoldDB" id="A0A5D3YLC7"/>
<feature type="transmembrane region" description="Helical" evidence="9">
    <location>
        <begin position="163"/>
        <end position="181"/>
    </location>
</feature>
<reference evidence="10 11" key="1">
    <citation type="submission" date="2019-07" db="EMBL/GenBank/DDBJ databases">
        <title>Genomic Encyclopedia of Archaeal and Bacterial Type Strains, Phase II (KMG-II): from individual species to whole genera.</title>
        <authorList>
            <person name="Goeker M."/>
        </authorList>
    </citation>
    <scope>NUCLEOTIDE SEQUENCE [LARGE SCALE GENOMIC DNA]</scope>
    <source>
        <strain evidence="10 11">DSM 21935</strain>
    </source>
</reference>
<dbReference type="EMBL" id="VNHY01000001">
    <property type="protein sequence ID" value="TYP94986.1"/>
    <property type="molecule type" value="Genomic_DNA"/>
</dbReference>
<protein>
    <submittedName>
        <fullName evidence="10">Na+/H+-dicarboxylate symporter</fullName>
    </submittedName>
</protein>
<keyword evidence="6 9" id="KW-1133">Transmembrane helix</keyword>
<dbReference type="PANTHER" id="PTHR11958:SF63">
    <property type="entry name" value="AMINO ACID TRANSPORTER"/>
    <property type="match status" value="1"/>
</dbReference>
<comment type="subcellular location">
    <subcellularLocation>
        <location evidence="1">Cell membrane</location>
        <topology evidence="1">Multi-pass membrane protein</topology>
    </subcellularLocation>
</comment>
<dbReference type="GO" id="GO:0006835">
    <property type="term" value="P:dicarboxylic acid transport"/>
    <property type="evidence" value="ECO:0007669"/>
    <property type="project" value="UniProtKB-ARBA"/>
</dbReference>
<dbReference type="PANTHER" id="PTHR11958">
    <property type="entry name" value="SODIUM/DICARBOXYLATE SYMPORTER-RELATED"/>
    <property type="match status" value="1"/>
</dbReference>
<accession>A0A5D3YLC7</accession>
<dbReference type="FunFam" id="1.10.3860.10:FF:000001">
    <property type="entry name" value="C4-dicarboxylate transport protein"/>
    <property type="match status" value="1"/>
</dbReference>
<feature type="transmembrane region" description="Helical" evidence="9">
    <location>
        <begin position="242"/>
        <end position="266"/>
    </location>
</feature>
<keyword evidence="5" id="KW-0769">Symport</keyword>
<gene>
    <name evidence="10" type="ORF">LX73_0280</name>
</gene>
<keyword evidence="2" id="KW-0813">Transport</keyword>
<keyword evidence="3" id="KW-1003">Cell membrane</keyword>
<dbReference type="SUPFAM" id="SSF118215">
    <property type="entry name" value="Proton glutamate symport protein"/>
    <property type="match status" value="1"/>
</dbReference>
<dbReference type="InterPro" id="IPR018107">
    <property type="entry name" value="Na-dicarboxylate_symporter_CS"/>
</dbReference>
<comment type="caution">
    <text evidence="10">The sequence shown here is derived from an EMBL/GenBank/DDBJ whole genome shotgun (WGS) entry which is preliminary data.</text>
</comment>
<dbReference type="GO" id="GO:1902475">
    <property type="term" value="P:L-alpha-amino acid transmembrane transport"/>
    <property type="evidence" value="ECO:0007669"/>
    <property type="project" value="UniProtKB-ARBA"/>
</dbReference>
<evidence type="ECO:0000256" key="9">
    <source>
        <dbReference type="SAM" id="Phobius"/>
    </source>
</evidence>
<dbReference type="InterPro" id="IPR050746">
    <property type="entry name" value="DAACS"/>
</dbReference>
<sequence length="436" mass="46433">MKKWYQKLHWQILIGLVLGLIWGLVASVAGFTSFTVDYVKPIGTIFINLLKLIAVPLVLASLIVGVTSLNDMAKLSRMGGKTVAIYVVTTICAITIGLTVVNLIQPGDFLPEATQQELMSSYQQNIEGSSQSAKEVMDRSPLAFLVNIVPQNFFSSASDNGNMLQVVFVAILLGIGIIQIPKEKGEPLIAFFDSLNDVIIKIVDFVMLIAPYGVFALMAGVIVDLAGDDLGRALDLLGALGWYSLAVIIGLLLHVLIVYSSLFRLFSNMKFSDFFKAIRPAVLVGFSTSSSSATLPVTMERMEKNGGVDEEVSSFVLPIGATINMDGTSLYQAVAAVFISQALGLDLSIAQQITIVLTATLASIGTAGVPGAGIIMLVIVLQAIEVPVQGIALILGVDRILDMCRTAVNITGDAAVSVAVAHTEGLLGEMHLEDEE</sequence>
<proteinExistence type="predicted"/>
<keyword evidence="11" id="KW-1185">Reference proteome</keyword>
<dbReference type="PROSITE" id="PS00714">
    <property type="entry name" value="NA_DICARBOXYL_SYMP_2"/>
    <property type="match status" value="1"/>
</dbReference>
<dbReference type="Pfam" id="PF00375">
    <property type="entry name" value="SDF"/>
    <property type="match status" value="1"/>
</dbReference>
<evidence type="ECO:0000313" key="11">
    <source>
        <dbReference type="Proteomes" id="UP000324595"/>
    </source>
</evidence>
<feature type="transmembrane region" description="Helical" evidence="9">
    <location>
        <begin position="83"/>
        <end position="104"/>
    </location>
</feature>
<dbReference type="GO" id="GO:0015293">
    <property type="term" value="F:symporter activity"/>
    <property type="evidence" value="ECO:0007669"/>
    <property type="project" value="UniProtKB-KW"/>
</dbReference>
<evidence type="ECO:0000256" key="3">
    <source>
        <dbReference type="ARBA" id="ARBA00022475"/>
    </source>
</evidence>
<dbReference type="InterPro" id="IPR001991">
    <property type="entry name" value="Na-dicarboxylate_symporter"/>
</dbReference>
<dbReference type="Gene3D" id="1.10.3860.10">
    <property type="entry name" value="Sodium:dicarboxylate symporter"/>
    <property type="match status" value="1"/>
</dbReference>
<evidence type="ECO:0000256" key="7">
    <source>
        <dbReference type="ARBA" id="ARBA00023136"/>
    </source>
</evidence>
<evidence type="ECO:0000256" key="1">
    <source>
        <dbReference type="ARBA" id="ARBA00004651"/>
    </source>
</evidence>
<dbReference type="OrthoDB" id="9768885at2"/>
<dbReference type="RefSeq" id="WP_148897670.1">
    <property type="nucleotide sequence ID" value="NZ_VNHY01000001.1"/>
</dbReference>
<keyword evidence="8" id="KW-0325">Glycoprotein</keyword>
<dbReference type="GO" id="GO:0005886">
    <property type="term" value="C:plasma membrane"/>
    <property type="evidence" value="ECO:0007669"/>
    <property type="project" value="UniProtKB-SubCell"/>
</dbReference>
<evidence type="ECO:0000256" key="5">
    <source>
        <dbReference type="ARBA" id="ARBA00022847"/>
    </source>
</evidence>
<name>A0A5D3YLC7_9BACT</name>
<feature type="transmembrane region" description="Helical" evidence="9">
    <location>
        <begin position="12"/>
        <end position="36"/>
    </location>
</feature>
<dbReference type="PRINTS" id="PR00173">
    <property type="entry name" value="EDTRNSPORT"/>
</dbReference>
<feature type="transmembrane region" description="Helical" evidence="9">
    <location>
        <begin position="42"/>
        <end position="63"/>
    </location>
</feature>
<dbReference type="InterPro" id="IPR036458">
    <property type="entry name" value="Na:dicarbo_symporter_sf"/>
</dbReference>
<dbReference type="Proteomes" id="UP000324595">
    <property type="component" value="Unassembled WGS sequence"/>
</dbReference>
<feature type="transmembrane region" description="Helical" evidence="9">
    <location>
        <begin position="202"/>
        <end position="222"/>
    </location>
</feature>
<evidence type="ECO:0000313" key="10">
    <source>
        <dbReference type="EMBL" id="TYP94986.1"/>
    </source>
</evidence>
<organism evidence="10 11">
    <name type="scientific">Fodinibius salinus</name>
    <dbReference type="NCBI Taxonomy" id="860790"/>
    <lineage>
        <taxon>Bacteria</taxon>
        <taxon>Pseudomonadati</taxon>
        <taxon>Balneolota</taxon>
        <taxon>Balneolia</taxon>
        <taxon>Balneolales</taxon>
        <taxon>Balneolaceae</taxon>
        <taxon>Fodinibius</taxon>
    </lineage>
</organism>
<keyword evidence="4 9" id="KW-0812">Transmembrane</keyword>
<evidence type="ECO:0000256" key="6">
    <source>
        <dbReference type="ARBA" id="ARBA00022989"/>
    </source>
</evidence>
<evidence type="ECO:0000256" key="2">
    <source>
        <dbReference type="ARBA" id="ARBA00022448"/>
    </source>
</evidence>
<keyword evidence="7 9" id="KW-0472">Membrane</keyword>
<evidence type="ECO:0000256" key="8">
    <source>
        <dbReference type="ARBA" id="ARBA00023180"/>
    </source>
</evidence>